<gene>
    <name evidence="1" type="ORF">EUTSA_v10026012mg</name>
</gene>
<keyword evidence="2" id="KW-1185">Reference proteome</keyword>
<dbReference type="AlphaFoldDB" id="V4MCE8"/>
<dbReference type="Pfam" id="PF09366">
    <property type="entry name" value="DUF1997"/>
    <property type="match status" value="1"/>
</dbReference>
<name>V4MCE8_EUTSA</name>
<protein>
    <recommendedName>
        <fullName evidence="3">DUF1997 family protein</fullName>
    </recommendedName>
</protein>
<reference evidence="1 2" key="1">
    <citation type="journal article" date="2013" name="Front. Plant Sci.">
        <title>The Reference Genome of the Halophytic Plant Eutrema salsugineum.</title>
        <authorList>
            <person name="Yang R."/>
            <person name="Jarvis D.E."/>
            <person name="Chen H."/>
            <person name="Beilstein M.A."/>
            <person name="Grimwood J."/>
            <person name="Jenkins J."/>
            <person name="Shu S."/>
            <person name="Prochnik S."/>
            <person name="Xin M."/>
            <person name="Ma C."/>
            <person name="Schmutz J."/>
            <person name="Wing R.A."/>
            <person name="Mitchell-Olds T."/>
            <person name="Schumaker K.S."/>
            <person name="Wang X."/>
        </authorList>
    </citation>
    <scope>NUCLEOTIDE SEQUENCE [LARGE SCALE GENOMIC DNA]</scope>
</reference>
<dbReference type="EMBL" id="KI517384">
    <property type="protein sequence ID" value="ESQ54084.1"/>
    <property type="molecule type" value="Genomic_DNA"/>
</dbReference>
<dbReference type="STRING" id="72664.V4MCE8"/>
<sequence>MDIGIHNGWRTSVTSQGPRNFLGLRRSYPNSNINPRNRIQVGSNVHSGKRAMLISSSKKANLSASRKQRIKLQNNGGKKLTFSDFLKHPSGMEAVINAKALQSYHVVDENDNTYRCTLPKVQLMSFEVSPVLVLRVTPTQEDCTVELLSCKLEGSELLENQSENFSAIMTNCMTWNMEDPEPFLEVDVTLKVILEISTPPFTMLPVSAVEAPGNLVMQTLVDTLVPLLLQQLLKDYDEWIQNSNNTPTSISDVLSMEDRLR</sequence>
<evidence type="ECO:0000313" key="1">
    <source>
        <dbReference type="EMBL" id="ESQ54084.1"/>
    </source>
</evidence>
<dbReference type="OMA" id="ASWRIAM"/>
<proteinExistence type="predicted"/>
<evidence type="ECO:0000313" key="2">
    <source>
        <dbReference type="Proteomes" id="UP000030689"/>
    </source>
</evidence>
<dbReference type="OrthoDB" id="1933789at2759"/>
<evidence type="ECO:0008006" key="3">
    <source>
        <dbReference type="Google" id="ProtNLM"/>
    </source>
</evidence>
<dbReference type="PANTHER" id="PTHR34131">
    <property type="entry name" value="(RAP ANNOTATION RELEASE2) GALACTOSE-BINDING LIKE DOMAIN CONTAINING PROTEIN"/>
    <property type="match status" value="1"/>
</dbReference>
<dbReference type="KEGG" id="eus:EUTSA_v10026012mg"/>
<organism evidence="1 2">
    <name type="scientific">Eutrema salsugineum</name>
    <name type="common">Saltwater cress</name>
    <name type="synonym">Sisymbrium salsugineum</name>
    <dbReference type="NCBI Taxonomy" id="72664"/>
    <lineage>
        <taxon>Eukaryota</taxon>
        <taxon>Viridiplantae</taxon>
        <taxon>Streptophyta</taxon>
        <taxon>Embryophyta</taxon>
        <taxon>Tracheophyta</taxon>
        <taxon>Spermatophyta</taxon>
        <taxon>Magnoliopsida</taxon>
        <taxon>eudicotyledons</taxon>
        <taxon>Gunneridae</taxon>
        <taxon>Pentapetalae</taxon>
        <taxon>rosids</taxon>
        <taxon>malvids</taxon>
        <taxon>Brassicales</taxon>
        <taxon>Brassicaceae</taxon>
        <taxon>Eutremeae</taxon>
        <taxon>Eutrema</taxon>
    </lineage>
</organism>
<dbReference type="Gramene" id="ESQ54084">
    <property type="protein sequence ID" value="ESQ54084"/>
    <property type="gene ID" value="EUTSA_v10026012mg"/>
</dbReference>
<dbReference type="PANTHER" id="PTHR34131:SF2">
    <property type="entry name" value="FAMILY PROTEIN, PUTATIVE (DUF1997)-RELATED"/>
    <property type="match status" value="1"/>
</dbReference>
<dbReference type="eggNOG" id="KOG1187">
    <property type="taxonomic scope" value="Eukaryota"/>
</dbReference>
<accession>V4MCE8</accession>
<dbReference type="InterPro" id="IPR018971">
    <property type="entry name" value="DUF1997"/>
</dbReference>
<dbReference type="Proteomes" id="UP000030689">
    <property type="component" value="Unassembled WGS sequence"/>
</dbReference>